<feature type="compositionally biased region" description="Basic residues" evidence="7">
    <location>
        <begin position="347"/>
        <end position="360"/>
    </location>
</feature>
<feature type="compositionally biased region" description="Low complexity" evidence="7">
    <location>
        <begin position="82"/>
        <end position="106"/>
    </location>
</feature>
<feature type="compositionally biased region" description="Low complexity" evidence="7">
    <location>
        <begin position="29"/>
        <end position="45"/>
    </location>
</feature>
<feature type="compositionally biased region" description="Polar residues" evidence="7">
    <location>
        <begin position="115"/>
        <end position="133"/>
    </location>
</feature>
<proteinExistence type="inferred from homology"/>
<feature type="region of interest" description="Disordered" evidence="7">
    <location>
        <begin position="1"/>
        <end position="175"/>
    </location>
</feature>
<reference evidence="9 10" key="1">
    <citation type="journal article" date="2017" name="Clin. Infect. Dis.">
        <title>Simultaneous emergence of multidrug-resistant Candida auris on 3 continents confirmed by whole-genome sequencing and epidemiological analyses.</title>
        <authorList>
            <person name="Lockhart S.R."/>
            <person name="Etienne K.A."/>
            <person name="Vallabhaneni S."/>
            <person name="Farooqi J."/>
            <person name="Chowdhary A."/>
            <person name="Govender N.P."/>
            <person name="Colombo A.L."/>
            <person name="Calvo B."/>
            <person name="Cuomo C.A."/>
            <person name="Desjardins C.A."/>
            <person name="Berkow E.L."/>
            <person name="Castanheira M."/>
            <person name="Magobo R.E."/>
            <person name="Jabeen K."/>
            <person name="Asghar R.J."/>
            <person name="Meis J.F."/>
            <person name="Jackson B."/>
            <person name="Chiller T."/>
            <person name="Litvintseva A.P."/>
        </authorList>
    </citation>
    <scope>NUCLEOTIDE SEQUENCE [LARGE SCALE GENOMIC DNA]</scope>
    <source>
        <strain evidence="9 10">B8441</strain>
    </source>
</reference>
<dbReference type="SMART" id="SM00338">
    <property type="entry name" value="BRLZ"/>
    <property type="match status" value="1"/>
</dbReference>
<feature type="region of interest" description="Disordered" evidence="7">
    <location>
        <begin position="566"/>
        <end position="598"/>
    </location>
</feature>
<dbReference type="Gene3D" id="1.20.5.170">
    <property type="match status" value="1"/>
</dbReference>
<comment type="similarity">
    <text evidence="2">Belongs to the bZIP family.</text>
</comment>
<organism evidence="9 10">
    <name type="scientific">Candidozyma auris</name>
    <name type="common">Yeast</name>
    <name type="synonym">Candida auris</name>
    <dbReference type="NCBI Taxonomy" id="498019"/>
    <lineage>
        <taxon>Eukaryota</taxon>
        <taxon>Fungi</taxon>
        <taxon>Dikarya</taxon>
        <taxon>Ascomycota</taxon>
        <taxon>Saccharomycotina</taxon>
        <taxon>Pichiomycetes</taxon>
        <taxon>Metschnikowiaceae</taxon>
        <taxon>Candidozyma</taxon>
    </lineage>
</organism>
<dbReference type="GO" id="GO:0003677">
    <property type="term" value="F:DNA binding"/>
    <property type="evidence" value="ECO:0007669"/>
    <property type="project" value="UniProtKB-KW"/>
</dbReference>
<keyword evidence="10" id="KW-1185">Reference proteome</keyword>
<dbReference type="AlphaFoldDB" id="A0AAW0VLV0"/>
<evidence type="ECO:0000313" key="10">
    <source>
        <dbReference type="Proteomes" id="UP000230249"/>
    </source>
</evidence>
<evidence type="ECO:0000259" key="8">
    <source>
        <dbReference type="PROSITE" id="PS50217"/>
    </source>
</evidence>
<reference evidence="9 10" key="2">
    <citation type="journal article" date="2018" name="Nat. Commun.">
        <title>Genomic insights into multidrug-resistance, mating and virulence in Candida auris and related emerging species.</title>
        <authorList>
            <person name="Munoz J.F."/>
            <person name="Gade L."/>
            <person name="Chow N.A."/>
            <person name="Loparev V.N."/>
            <person name="Juieng P."/>
            <person name="Berkow E.L."/>
            <person name="Farrer R.A."/>
            <person name="Litvintseva A.P."/>
            <person name="Cuomo C.A."/>
        </authorList>
    </citation>
    <scope>GENOME REANNOTATION</scope>
    <source>
        <strain evidence="9 10">B8441</strain>
    </source>
</reference>
<comment type="caution">
    <text evidence="9">The sequence shown here is derived from an EMBL/GenBank/DDBJ whole genome shotgun (WGS) entry which is preliminary data.</text>
</comment>
<feature type="region of interest" description="Disordered" evidence="7">
    <location>
        <begin position="241"/>
        <end position="313"/>
    </location>
</feature>
<dbReference type="PROSITE" id="PS50217">
    <property type="entry name" value="BZIP"/>
    <property type="match status" value="1"/>
</dbReference>
<dbReference type="PANTHER" id="PTHR19304">
    <property type="entry name" value="CYCLIC-AMP RESPONSE ELEMENT BINDING PROTEIN"/>
    <property type="match status" value="1"/>
</dbReference>
<dbReference type="GO" id="GO:0006357">
    <property type="term" value="P:regulation of transcription by RNA polymerase II"/>
    <property type="evidence" value="ECO:0007669"/>
    <property type="project" value="UniProtKB-ARBA"/>
</dbReference>
<keyword evidence="3" id="KW-0805">Transcription regulation</keyword>
<feature type="region of interest" description="Disordered" evidence="7">
    <location>
        <begin position="478"/>
        <end position="536"/>
    </location>
</feature>
<feature type="compositionally biased region" description="Polar residues" evidence="7">
    <location>
        <begin position="53"/>
        <end position="81"/>
    </location>
</feature>
<dbReference type="GO" id="GO:0003700">
    <property type="term" value="F:DNA-binding transcription factor activity"/>
    <property type="evidence" value="ECO:0007669"/>
    <property type="project" value="InterPro"/>
</dbReference>
<feature type="compositionally biased region" description="Basic and acidic residues" evidence="7">
    <location>
        <begin position="379"/>
        <end position="390"/>
    </location>
</feature>
<dbReference type="Pfam" id="PF11786">
    <property type="entry name" value="Aft1_HRA"/>
    <property type="match status" value="1"/>
</dbReference>
<dbReference type="InterPro" id="IPR004827">
    <property type="entry name" value="bZIP"/>
</dbReference>
<evidence type="ECO:0000256" key="3">
    <source>
        <dbReference type="ARBA" id="ARBA00023015"/>
    </source>
</evidence>
<feature type="compositionally biased region" description="Polar residues" evidence="7">
    <location>
        <begin position="570"/>
        <end position="593"/>
    </location>
</feature>
<evidence type="ECO:0000256" key="1">
    <source>
        <dbReference type="ARBA" id="ARBA00004123"/>
    </source>
</evidence>
<feature type="compositionally biased region" description="Polar residues" evidence="7">
    <location>
        <begin position="478"/>
        <end position="492"/>
    </location>
</feature>
<feature type="region of interest" description="Disordered" evidence="7">
    <location>
        <begin position="333"/>
        <end position="393"/>
    </location>
</feature>
<accession>A0AAW0VLV0</accession>
<keyword evidence="5" id="KW-0804">Transcription</keyword>
<dbReference type="InterPro" id="IPR021755">
    <property type="entry name" value="TF_Aft1_HRA"/>
</dbReference>
<evidence type="ECO:0000256" key="7">
    <source>
        <dbReference type="SAM" id="MobiDB-lite"/>
    </source>
</evidence>
<dbReference type="InterPro" id="IPR051027">
    <property type="entry name" value="bZIP_transcription_factors"/>
</dbReference>
<evidence type="ECO:0000256" key="6">
    <source>
        <dbReference type="ARBA" id="ARBA00023242"/>
    </source>
</evidence>
<sequence length="614" mass="64843">MSSESRNSFDLELNPFERSFASKDQQHQAGASASGAAVAGVSGVAPGEPPIPKNSTSQGTSSQIQLNKPGVSTNGTKGETPTSSSNSSKLETSAASAQSTATSTSSGNNDREQTEPGSAGSNKHNLRLSNLSSAAAPETRLPGLTPPIFTPGGRRLPPIHLSPNATMGTPDTPGGSSLWSSLLSATNGQGHDGSTQGQNSNYAQFANMMRKSGLTPNESNLRSGLTPGVGHQTFNFGHIPGLTPGGLSNGQMTPGLSSFLGLSHHQPTQGDAVQGAPGGHSQAQPLQQRPQFPGPQSQQNRVQPPPPQISAAPAEDHTFAIPTEPVKPVPAVKQEEDPVAKEGPPAKKSKTTASKSKKEKKKDTETKKKAANAQTNEEEEKRKNFLERNRVAASKCRQRKKQMVQKMEEELAFYSSGYRELSAQVTQLREQLLTLRGVVTSLKNSPVLINAVGGYQQLQNILSQTDYIAQAAANSQPNFHSMPSTIPTTLNASSQGSSQSPPQIPKFNGQQHGQAASPGHTALQGNHRNIAPNQHHGMTQMPYQQANVNIPPEAPVEEVPRHFTGEMGLSNMSSVDNTGQLKSSSSTSNLQNNKIDDGGYTGLRNVVSMANLQG</sequence>
<dbReference type="SUPFAM" id="SSF57959">
    <property type="entry name" value="Leucine zipper domain"/>
    <property type="match status" value="1"/>
</dbReference>
<keyword evidence="4" id="KW-0238">DNA-binding</keyword>
<name>A0AAW0VLV0_CANAR</name>
<dbReference type="EMBL" id="PEKT03000001">
    <property type="protein sequence ID" value="KAK8442741.1"/>
    <property type="molecule type" value="Genomic_DNA"/>
</dbReference>
<comment type="subcellular location">
    <subcellularLocation>
        <location evidence="1">Nucleus</location>
    </subcellularLocation>
</comment>
<keyword evidence="6" id="KW-0539">Nucleus</keyword>
<feature type="compositionally biased region" description="Polar residues" evidence="7">
    <location>
        <begin position="281"/>
        <end position="302"/>
    </location>
</feature>
<feature type="domain" description="BZIP" evidence="8">
    <location>
        <begin position="379"/>
        <end position="442"/>
    </location>
</feature>
<protein>
    <recommendedName>
        <fullName evidence="8">BZIP domain-containing protein</fullName>
    </recommendedName>
</protein>
<dbReference type="CDD" id="cd14687">
    <property type="entry name" value="bZIP_ATF2"/>
    <property type="match status" value="1"/>
</dbReference>
<evidence type="ECO:0000313" key="9">
    <source>
        <dbReference type="EMBL" id="KAK8442741.1"/>
    </source>
</evidence>
<gene>
    <name evidence="9" type="ORF">B9J08_01090</name>
</gene>
<evidence type="ECO:0000256" key="5">
    <source>
        <dbReference type="ARBA" id="ARBA00023163"/>
    </source>
</evidence>
<dbReference type="GO" id="GO:0005634">
    <property type="term" value="C:nucleus"/>
    <property type="evidence" value="ECO:0007669"/>
    <property type="project" value="UniProtKB-SubCell"/>
</dbReference>
<dbReference type="FunFam" id="1.20.5.170:FF:000053">
    <property type="entry name" value="BZIP transcription factor AtfA"/>
    <property type="match status" value="1"/>
</dbReference>
<evidence type="ECO:0000256" key="4">
    <source>
        <dbReference type="ARBA" id="ARBA00023125"/>
    </source>
</evidence>
<dbReference type="Proteomes" id="UP000230249">
    <property type="component" value="Unassembled WGS sequence"/>
</dbReference>
<dbReference type="InterPro" id="IPR046347">
    <property type="entry name" value="bZIP_sf"/>
</dbReference>
<evidence type="ECO:0000256" key="2">
    <source>
        <dbReference type="ARBA" id="ARBA00007163"/>
    </source>
</evidence>